<gene>
    <name evidence="2" type="ORF">NK662_06640</name>
</gene>
<feature type="domain" description="ABM" evidence="1">
    <location>
        <begin position="55"/>
        <end position="143"/>
    </location>
</feature>
<dbReference type="PANTHER" id="PTHR34474:SF2">
    <property type="entry name" value="SIGNAL TRANSDUCTION PROTEIN TRAP"/>
    <property type="match status" value="1"/>
</dbReference>
<name>A0AA42BPA6_9BACI</name>
<dbReference type="InterPro" id="IPR007138">
    <property type="entry name" value="ABM_dom"/>
</dbReference>
<organism evidence="2 3">
    <name type="scientific">Ectobacillus ponti</name>
    <dbReference type="NCBI Taxonomy" id="2961894"/>
    <lineage>
        <taxon>Bacteria</taxon>
        <taxon>Bacillati</taxon>
        <taxon>Bacillota</taxon>
        <taxon>Bacilli</taxon>
        <taxon>Bacillales</taxon>
        <taxon>Bacillaceae</taxon>
        <taxon>Ectobacillus</taxon>
    </lineage>
</organism>
<dbReference type="AlphaFoldDB" id="A0AA42BPA6"/>
<accession>A0AA42BPA6</accession>
<evidence type="ECO:0000313" key="3">
    <source>
        <dbReference type="Proteomes" id="UP001156102"/>
    </source>
</evidence>
<dbReference type="InterPro" id="IPR011008">
    <property type="entry name" value="Dimeric_a/b-barrel"/>
</dbReference>
<sequence length="154" mass="17298">MTVSITYLETGTAPEAAAFTGTGEKGTIVLHESDAGEMKYEVLDAVGELTGAKGFAVLNNIPVKEEGREQFEQRFLNRARLIENEPGFQVFRLLRPLTDDTYVVLTIWDDEASFKAWQQSQSYNKAHQKRHTPEGIDQQVSIFPRPSFVTTFAL</sequence>
<evidence type="ECO:0000259" key="1">
    <source>
        <dbReference type="PROSITE" id="PS51725"/>
    </source>
</evidence>
<dbReference type="PANTHER" id="PTHR34474">
    <property type="entry name" value="SIGNAL TRANSDUCTION PROTEIN TRAP"/>
    <property type="match status" value="1"/>
</dbReference>
<evidence type="ECO:0000313" key="2">
    <source>
        <dbReference type="EMBL" id="MCP8968216.1"/>
    </source>
</evidence>
<protein>
    <submittedName>
        <fullName evidence="2">Antibiotic biosynthesis monooxygenase</fullName>
    </submittedName>
</protein>
<keyword evidence="3" id="KW-1185">Reference proteome</keyword>
<dbReference type="Pfam" id="PF03992">
    <property type="entry name" value="ABM"/>
    <property type="match status" value="1"/>
</dbReference>
<dbReference type="Proteomes" id="UP001156102">
    <property type="component" value="Unassembled WGS sequence"/>
</dbReference>
<proteinExistence type="predicted"/>
<dbReference type="InterPro" id="IPR050404">
    <property type="entry name" value="Heme-degrading_MO"/>
</dbReference>
<dbReference type="PROSITE" id="PS51725">
    <property type="entry name" value="ABM"/>
    <property type="match status" value="1"/>
</dbReference>
<dbReference type="Gene3D" id="3.30.70.100">
    <property type="match status" value="1"/>
</dbReference>
<dbReference type="EMBL" id="JANCLT010000003">
    <property type="protein sequence ID" value="MCP8968216.1"/>
    <property type="molecule type" value="Genomic_DNA"/>
</dbReference>
<dbReference type="SUPFAM" id="SSF54909">
    <property type="entry name" value="Dimeric alpha+beta barrel"/>
    <property type="match status" value="1"/>
</dbReference>
<keyword evidence="2" id="KW-0560">Oxidoreductase</keyword>
<comment type="caution">
    <text evidence="2">The sequence shown here is derived from an EMBL/GenBank/DDBJ whole genome shotgun (WGS) entry which is preliminary data.</text>
</comment>
<dbReference type="GO" id="GO:0004497">
    <property type="term" value="F:monooxygenase activity"/>
    <property type="evidence" value="ECO:0007669"/>
    <property type="project" value="UniProtKB-KW"/>
</dbReference>
<keyword evidence="2" id="KW-0503">Monooxygenase</keyword>
<dbReference type="RefSeq" id="WP_254758134.1">
    <property type="nucleotide sequence ID" value="NZ_JANCLT010000003.1"/>
</dbReference>
<reference evidence="2" key="1">
    <citation type="submission" date="2022-07" db="EMBL/GenBank/DDBJ databases">
        <authorList>
            <person name="Li W.-J."/>
            <person name="Deng Q.-Q."/>
        </authorList>
    </citation>
    <scope>NUCLEOTIDE SEQUENCE</scope>
    <source>
        <strain evidence="2">SYSU M60031</strain>
    </source>
</reference>